<dbReference type="RefSeq" id="WP_095073883.1">
    <property type="nucleotide sequence ID" value="NZ_LT906465.1"/>
</dbReference>
<name>A0A239XXL5_9FLAO</name>
<protein>
    <submittedName>
        <fullName evidence="2">Relaxase/Mobilisation nuclease domain</fullName>
    </submittedName>
</protein>
<evidence type="ECO:0000313" key="3">
    <source>
        <dbReference type="Proteomes" id="UP000215196"/>
    </source>
</evidence>
<dbReference type="EMBL" id="LT906465">
    <property type="protein sequence ID" value="SNV51150.1"/>
    <property type="molecule type" value="Genomic_DNA"/>
</dbReference>
<evidence type="ECO:0000259" key="1">
    <source>
        <dbReference type="Pfam" id="PF03432"/>
    </source>
</evidence>
<dbReference type="AlphaFoldDB" id="A0A239XXL5"/>
<evidence type="ECO:0000313" key="2">
    <source>
        <dbReference type="EMBL" id="SNV51150.1"/>
    </source>
</evidence>
<keyword evidence="3" id="KW-1185">Reference proteome</keyword>
<proteinExistence type="predicted"/>
<reference evidence="2 3" key="1">
    <citation type="submission" date="2017-06" db="EMBL/GenBank/DDBJ databases">
        <authorList>
            <consortium name="Pathogen Informatics"/>
        </authorList>
    </citation>
    <scope>NUCLEOTIDE SEQUENCE [LARGE SCALE GENOMIC DNA]</scope>
    <source>
        <strain evidence="2 3">NCTC13490</strain>
    </source>
</reference>
<gene>
    <name evidence="2" type="ORF">SAMEA4412677_02615</name>
</gene>
<dbReference type="KEGG" id="ctak:4412677_02615"/>
<accession>A0A239XXL5</accession>
<organism evidence="2 3">
    <name type="scientific">Chryseobacterium taklimakanense</name>
    <dbReference type="NCBI Taxonomy" id="536441"/>
    <lineage>
        <taxon>Bacteria</taxon>
        <taxon>Pseudomonadati</taxon>
        <taxon>Bacteroidota</taxon>
        <taxon>Flavobacteriia</taxon>
        <taxon>Flavobacteriales</taxon>
        <taxon>Weeksellaceae</taxon>
        <taxon>Chryseobacterium group</taxon>
        <taxon>Chryseobacterium</taxon>
    </lineage>
</organism>
<dbReference type="InterPro" id="IPR005094">
    <property type="entry name" value="Endonuclease_MobA/VirD2"/>
</dbReference>
<feature type="domain" description="MobA/VirD2-like nuclease" evidence="1">
    <location>
        <begin position="19"/>
        <end position="147"/>
    </location>
</feature>
<sequence>MLVKILGSAGDDFHGVRYNEKKIDSGKGELMLMKNFPSFINEESSSEEVRNYLRAISKSDRVKKPQFHAVISSRFQEETKEQLTETAEKFMDEMGYGKQPFLVIFHSDTENNHVHIVSTRVNKKSGRKINDSYEKLKAQKALAKVQEQIFGISQESTLNRLLSYRFASIKQLETLLNRNGFRVAMNKADENSIDLLKNGVIQKTLDIGKISFQDSDDLSRKKKIKAIISKYREICSPKVFKVEDNRKFEGLFEKQADSTPKIEFESELQKKMLDVFGIDIVFHHKDFKKPFGCTIIDHKTGNVFKGSEIFKMNEMFEFTENTIDKRMFERLKDFNIRDEKEKEVLIKSLNDDSVKDFMVFENKFRKTKEIYQSIRKEVLEYLKNGQNDQISIVKNDEGDFYAVHHRYHHIQDLKSLVGEKIIEQIFYPDQNLQESKGTIQKHESNLSKLIDELLKSSFIPKDPAEDALKKKRKKRK</sequence>
<dbReference type="Proteomes" id="UP000215196">
    <property type="component" value="Chromosome 1"/>
</dbReference>
<dbReference type="Pfam" id="PF03432">
    <property type="entry name" value="Relaxase"/>
    <property type="match status" value="1"/>
</dbReference>